<dbReference type="Proteomes" id="UP000035681">
    <property type="component" value="Unplaced"/>
</dbReference>
<dbReference type="Pfam" id="PF14580">
    <property type="entry name" value="LRR_9"/>
    <property type="match status" value="1"/>
</dbReference>
<dbReference type="WBParaSite" id="SSTP_0000357700.1">
    <property type="protein sequence ID" value="SSTP_0000357700.1"/>
    <property type="gene ID" value="SSTP_0000357700"/>
</dbReference>
<evidence type="ECO:0000256" key="3">
    <source>
        <dbReference type="ARBA" id="ARBA00025777"/>
    </source>
</evidence>
<comment type="similarity">
    <text evidence="3">Belongs to the ANP32 family.</text>
</comment>
<dbReference type="InterPro" id="IPR045081">
    <property type="entry name" value="AN32"/>
</dbReference>
<evidence type="ECO:0000256" key="4">
    <source>
        <dbReference type="SAM" id="MobiDB-lite"/>
    </source>
</evidence>
<evidence type="ECO:0000313" key="7">
    <source>
        <dbReference type="WBParaSite" id="TCONS_00008116.p1"/>
    </source>
</evidence>
<protein>
    <submittedName>
        <fullName evidence="6">Acidic leucine-rich nuclear phosphoprotein 32 family member A</fullName>
    </submittedName>
    <submittedName>
        <fullName evidence="7">U2A'/phosphoprotein 32 family A C-terminal domain-containing protein</fullName>
    </submittedName>
</protein>
<dbReference type="FunFam" id="3.80.10.10:FF:000131">
    <property type="entry name" value="acidic leucine-rich nuclear phosphoprotein 32-related protein-like"/>
    <property type="match status" value="1"/>
</dbReference>
<dbReference type="PROSITE" id="PS51450">
    <property type="entry name" value="LRR"/>
    <property type="match status" value="1"/>
</dbReference>
<dbReference type="PANTHER" id="PTHR11375:SF0">
    <property type="entry name" value="ACIDIC LEUCINE-RICH NUCLEAR PHOSPHOPROTEIN 32 FAMILY MEMBER A"/>
    <property type="match status" value="1"/>
</dbReference>
<evidence type="ECO:0000313" key="5">
    <source>
        <dbReference type="Proteomes" id="UP000035681"/>
    </source>
</evidence>
<dbReference type="SUPFAM" id="SSF52075">
    <property type="entry name" value="Outer arm dynein light chain 1"/>
    <property type="match status" value="1"/>
</dbReference>
<reference evidence="6" key="1">
    <citation type="submission" date="2015-08" db="UniProtKB">
        <authorList>
            <consortium name="WormBaseParasite"/>
        </authorList>
    </citation>
    <scope>IDENTIFICATION</scope>
</reference>
<keyword evidence="2" id="KW-0677">Repeat</keyword>
<feature type="region of interest" description="Disordered" evidence="4">
    <location>
        <begin position="164"/>
        <end position="224"/>
    </location>
</feature>
<dbReference type="PANTHER" id="PTHR11375">
    <property type="entry name" value="ACIDIC LEUCINE-RICH NUCLEAR PHOSPHOPROTEIN 32"/>
    <property type="match status" value="1"/>
</dbReference>
<organism evidence="6">
    <name type="scientific">Strongyloides stercoralis</name>
    <name type="common">Threadworm</name>
    <dbReference type="NCBI Taxonomy" id="6248"/>
    <lineage>
        <taxon>Eukaryota</taxon>
        <taxon>Metazoa</taxon>
        <taxon>Ecdysozoa</taxon>
        <taxon>Nematoda</taxon>
        <taxon>Chromadorea</taxon>
        <taxon>Rhabditida</taxon>
        <taxon>Tylenchina</taxon>
        <taxon>Panagrolaimomorpha</taxon>
        <taxon>Strongyloidoidea</taxon>
        <taxon>Strongyloididae</taxon>
        <taxon>Strongyloides</taxon>
    </lineage>
</organism>
<dbReference type="Gene3D" id="3.80.10.10">
    <property type="entry name" value="Ribonuclease Inhibitor"/>
    <property type="match status" value="1"/>
</dbReference>
<keyword evidence="5" id="KW-1185">Reference proteome</keyword>
<evidence type="ECO:0000256" key="1">
    <source>
        <dbReference type="ARBA" id="ARBA00022614"/>
    </source>
</evidence>
<dbReference type="STRING" id="6248.A0A0K0E255"/>
<dbReference type="InterPro" id="IPR001611">
    <property type="entry name" value="Leu-rich_rpt"/>
</dbReference>
<feature type="compositionally biased region" description="Acidic residues" evidence="4">
    <location>
        <begin position="192"/>
        <end position="209"/>
    </location>
</feature>
<keyword evidence="1" id="KW-0433">Leucine-rich repeat</keyword>
<dbReference type="AlphaFoldDB" id="A0A0K0E255"/>
<proteinExistence type="inferred from homology"/>
<dbReference type="WBParaSite" id="TCONS_00008116.p1">
    <property type="protein sequence ID" value="TCONS_00008116.p1"/>
    <property type="gene ID" value="XLOC_006101"/>
</dbReference>
<evidence type="ECO:0000256" key="2">
    <source>
        <dbReference type="ARBA" id="ARBA00022737"/>
    </source>
</evidence>
<sequence length="224" mass="24983">MPNITEETVEDRIKKELNGSEKKDLINLYLDNCKIDNFEALSDGFDSLESISLINTSLSSLEGFPTLANLKVIDLSANNLTGGLKHLTKNMEIAHINLCSNKIDKLEELEPLKELDNLKSLDTFDNPISFLDNYREATFKMLPQLTYLDGADKTGTEMEMTMNTEAEDDGEDGAEDDNEDDGRGLSILNDPEACEDDDSEDFVPPSEEEVSSRGVKRKHPGDEE</sequence>
<feature type="compositionally biased region" description="Acidic residues" evidence="4">
    <location>
        <begin position="165"/>
        <end position="180"/>
    </location>
</feature>
<dbReference type="GO" id="GO:0042393">
    <property type="term" value="F:histone binding"/>
    <property type="evidence" value="ECO:0007669"/>
    <property type="project" value="TreeGrafter"/>
</dbReference>
<dbReference type="GO" id="GO:0005634">
    <property type="term" value="C:nucleus"/>
    <property type="evidence" value="ECO:0007669"/>
    <property type="project" value="TreeGrafter"/>
</dbReference>
<name>A0A0K0E255_STRER</name>
<evidence type="ECO:0000313" key="6">
    <source>
        <dbReference type="WBParaSite" id="SSTP_0000357700.1"/>
    </source>
</evidence>
<accession>A0A0K0E255</accession>
<feature type="compositionally biased region" description="Basic residues" evidence="4">
    <location>
        <begin position="214"/>
        <end position="224"/>
    </location>
</feature>
<dbReference type="InterPro" id="IPR032675">
    <property type="entry name" value="LRR_dom_sf"/>
</dbReference>